<evidence type="ECO:0000313" key="4">
    <source>
        <dbReference type="Proteomes" id="UP000005283"/>
    </source>
</evidence>
<evidence type="ECO:0000313" key="3">
    <source>
        <dbReference type="EMBL" id="EFA91512.1"/>
    </source>
</evidence>
<dbReference type="InterPro" id="IPR032979">
    <property type="entry name" value="ENGase"/>
</dbReference>
<dbReference type="STRING" id="679190.HMPREF0650_2407"/>
<dbReference type="Pfam" id="PF20009">
    <property type="entry name" value="GEVED"/>
    <property type="match status" value="1"/>
</dbReference>
<keyword evidence="3" id="KW-0378">Hydrolase</keyword>
<evidence type="ECO:0000256" key="1">
    <source>
        <dbReference type="SAM" id="SignalP"/>
    </source>
</evidence>
<gene>
    <name evidence="3" type="ORF">HMPREF0650_2407</name>
</gene>
<keyword evidence="1" id="KW-0732">Signal</keyword>
<dbReference type="PANTHER" id="PTHR13246">
    <property type="entry name" value="ENDO BETA N-ACETYLGLUCOSAMINIDASE"/>
    <property type="match status" value="1"/>
</dbReference>
<name>D1W7B6_9BACT</name>
<dbReference type="InterPro" id="IPR045474">
    <property type="entry name" value="GEVED"/>
</dbReference>
<feature type="domain" description="GEVED" evidence="2">
    <location>
        <begin position="820"/>
        <end position="911"/>
    </location>
</feature>
<keyword evidence="4" id="KW-1185">Reference proteome</keyword>
<dbReference type="GO" id="GO:0033925">
    <property type="term" value="F:mannosyl-glycoprotein endo-beta-N-acetylglucosaminidase activity"/>
    <property type="evidence" value="ECO:0007669"/>
    <property type="project" value="InterPro"/>
</dbReference>
<dbReference type="NCBIfam" id="TIGR04183">
    <property type="entry name" value="Por_Secre_tail"/>
    <property type="match status" value="1"/>
</dbReference>
<dbReference type="RefSeq" id="WP_004350106.1">
    <property type="nucleotide sequence ID" value="NZ_ADEG01000086.1"/>
</dbReference>
<dbReference type="InterPro" id="IPR026444">
    <property type="entry name" value="Secre_tail"/>
</dbReference>
<reference evidence="3 4" key="1">
    <citation type="submission" date="2009-12" db="EMBL/GenBank/DDBJ databases">
        <title>Genome Sequence of Prevotella buccalis ATCC 35310.</title>
        <authorList>
            <person name="Durkin A.S."/>
            <person name="Madupu R."/>
            <person name="Torralba M."/>
            <person name="Methe B."/>
            <person name="Sutton G."/>
            <person name="Strausberg R.L."/>
            <person name="Nelson K.E."/>
        </authorList>
    </citation>
    <scope>NUCLEOTIDE SEQUENCE [LARGE SCALE GENOMIC DNA]</scope>
    <source>
        <strain evidence="3 4">ATCC 35310</strain>
    </source>
</reference>
<dbReference type="Gene3D" id="2.60.120.260">
    <property type="entry name" value="Galactose-binding domain-like"/>
    <property type="match status" value="1"/>
</dbReference>
<sequence length="1019" mass="112559">MKKRFLPLMLLACLAGSANAQSDMSPTATSTIYDFAGFNEVTLLNLFDKALQNGRNYPTKAEFEAAGIQASDIAFVRSHVKQRAILDRKDRLVKDTYEKRNLFMNIPSGSGKGIGGYPSSNFANDVFSMWNYTNLFGSWNHGLFQAPGAWTDAAHKNGTDIMSGIKFFESWTAGSGDGAYVSFIQTKNSDGSYKYVKPMLNCLLFFGFDGINYNWEDNSYSNSDVTGFHKALYKEAEKMGFNNFHAALYTQGSSLSSAAVDYLYGTKATGKTFDLFLNYAGGDFAVQGYESSVQAAENAMGTAEGLYGGAWIVSMNRDWQGLVAKAKYDFFTGTYTYEPNETVKRIGICLWGEHGDSRFWSYNSGSDALNAQYNYQRLLERGFSGGNRSPLNRPAIKNTGHEWEGENALKTFCGLASFIPERSAIQGNLPFLTHFNLGNGERYNYKGKKTAGTWYNMANQDVVPTYRWLVYGEGTETVSNALQPEFTHIDSYNGGSCLLLKGLSSASGVDVVLFRTDLNVSAANPIAKVALKTKAAGESNLYLIVKVNNQWKEVAVGATDDKTWQEKKVSLPVSMGDRITHIGLRAKNVTDKYNVLVGKLELNDDVKATPANVKNLMVEVKEESQKSLSAKLHWDVDHSTGERSAYGMIYNSDANIDHFEIMYKNGKDGRVSEVGRTTQWGTYIPNIVFTDAANEKPFIGVRSVSTDLKTYSPVEWVEITRADASQLPEETVGGTDTYGISKINPNADGFKIAVEQRFLTSVTTTGAVKDLNYTATESPRDSSQYANARDHKLVVKQGQEITMTFKAPNEKDGLKWCFAGGWLDLDGSGTFNYPKAPKDDPMGEQIFFAGKIRAATPEIQDPNGYTFKFTVPQDAHVGTSRLRIVFADAWFGGTFLPTGLTAKGFTIDFDVEIQGKKDGQRQYVDTQHDQGVAEQPEGLNETTGVDNTVFAGGVSNVTVNGNDILFTNVEKAWIYTVDGKMVQYLTNPTSVSRNELQEGVYLVKMQNKNVIRTEKLVVK</sequence>
<protein>
    <submittedName>
        <fullName evidence="3">Glycosyl hydrolase family 85</fullName>
    </submittedName>
</protein>
<dbReference type="Proteomes" id="UP000005283">
    <property type="component" value="Unassembled WGS sequence"/>
</dbReference>
<dbReference type="eggNOG" id="COG4724">
    <property type="taxonomic scope" value="Bacteria"/>
</dbReference>
<feature type="signal peptide" evidence="1">
    <location>
        <begin position="1"/>
        <end position="20"/>
    </location>
</feature>
<dbReference type="PANTHER" id="PTHR13246:SF1">
    <property type="entry name" value="CYTOSOLIC ENDO-BETA-N-ACETYLGLUCOSAMINIDASE"/>
    <property type="match status" value="1"/>
</dbReference>
<dbReference type="AlphaFoldDB" id="D1W7B6"/>
<proteinExistence type="predicted"/>
<dbReference type="EMBL" id="ADEG01000086">
    <property type="protein sequence ID" value="EFA91512.1"/>
    <property type="molecule type" value="Genomic_DNA"/>
</dbReference>
<organism evidence="3 4">
    <name type="scientific">Hoylesella buccalis ATCC 35310</name>
    <dbReference type="NCBI Taxonomy" id="679190"/>
    <lineage>
        <taxon>Bacteria</taxon>
        <taxon>Pseudomonadati</taxon>
        <taxon>Bacteroidota</taxon>
        <taxon>Bacteroidia</taxon>
        <taxon>Bacteroidales</taxon>
        <taxon>Prevotellaceae</taxon>
        <taxon>Hoylesella</taxon>
    </lineage>
</organism>
<comment type="caution">
    <text evidence="3">The sequence shown here is derived from an EMBL/GenBank/DDBJ whole genome shotgun (WGS) entry which is preliminary data.</text>
</comment>
<dbReference type="Gene3D" id="3.20.20.80">
    <property type="entry name" value="Glycosidases"/>
    <property type="match status" value="1"/>
</dbReference>
<feature type="chain" id="PRO_5003027601" evidence="1">
    <location>
        <begin position="21"/>
        <end position="1019"/>
    </location>
</feature>
<evidence type="ECO:0000259" key="2">
    <source>
        <dbReference type="Pfam" id="PF20009"/>
    </source>
</evidence>
<accession>D1W7B6</accession>